<gene>
    <name evidence="1" type="ORF">METZ01_LOCUS388205</name>
</gene>
<sequence>MVVFNIVDTIKLLSGTNYWSSARLAKIWEYTHKQFI</sequence>
<accession>A0A382UNV7</accession>
<proteinExistence type="predicted"/>
<evidence type="ECO:0000313" key="1">
    <source>
        <dbReference type="EMBL" id="SVD35351.1"/>
    </source>
</evidence>
<name>A0A382UNV7_9ZZZZ</name>
<organism evidence="1">
    <name type="scientific">marine metagenome</name>
    <dbReference type="NCBI Taxonomy" id="408172"/>
    <lineage>
        <taxon>unclassified sequences</taxon>
        <taxon>metagenomes</taxon>
        <taxon>ecological metagenomes</taxon>
    </lineage>
</organism>
<dbReference type="EMBL" id="UINC01145304">
    <property type="protein sequence ID" value="SVD35351.1"/>
    <property type="molecule type" value="Genomic_DNA"/>
</dbReference>
<dbReference type="AlphaFoldDB" id="A0A382UNV7"/>
<reference evidence="1" key="1">
    <citation type="submission" date="2018-05" db="EMBL/GenBank/DDBJ databases">
        <authorList>
            <person name="Lanie J.A."/>
            <person name="Ng W.-L."/>
            <person name="Kazmierczak K.M."/>
            <person name="Andrzejewski T.M."/>
            <person name="Davidsen T.M."/>
            <person name="Wayne K.J."/>
            <person name="Tettelin H."/>
            <person name="Glass J.I."/>
            <person name="Rusch D."/>
            <person name="Podicherti R."/>
            <person name="Tsui H.-C.T."/>
            <person name="Winkler M.E."/>
        </authorList>
    </citation>
    <scope>NUCLEOTIDE SEQUENCE</scope>
</reference>
<protein>
    <submittedName>
        <fullName evidence="1">Uncharacterized protein</fullName>
    </submittedName>
</protein>